<evidence type="ECO:0000313" key="12">
    <source>
        <dbReference type="Proteomes" id="UP000765891"/>
    </source>
</evidence>
<feature type="transmembrane region" description="Helical" evidence="10">
    <location>
        <begin position="125"/>
        <end position="144"/>
    </location>
</feature>
<feature type="transmembrane region" description="Helical" evidence="10">
    <location>
        <begin position="356"/>
        <end position="376"/>
    </location>
</feature>
<dbReference type="PANTHER" id="PTHR43298">
    <property type="entry name" value="MULTIDRUG RESISTANCE PROTEIN NORM-RELATED"/>
    <property type="match status" value="1"/>
</dbReference>
<reference evidence="11" key="1">
    <citation type="submission" date="2021-03" db="EMBL/GenBank/DDBJ databases">
        <title>Genomic Encyclopedia of Type Strains, Phase IV (KMG-IV): sequencing the most valuable type-strain genomes for metagenomic binning, comparative biology and taxonomic classification.</title>
        <authorList>
            <person name="Goeker M."/>
        </authorList>
    </citation>
    <scope>NUCLEOTIDE SEQUENCE</scope>
    <source>
        <strain evidence="11">DSM 22443</strain>
    </source>
</reference>
<evidence type="ECO:0000256" key="3">
    <source>
        <dbReference type="ARBA" id="ARBA00022449"/>
    </source>
</evidence>
<dbReference type="RefSeq" id="WP_188870367.1">
    <property type="nucleotide sequence ID" value="NZ_BMOO01000002.1"/>
</dbReference>
<comment type="subcellular location">
    <subcellularLocation>
        <location evidence="1">Cell membrane</location>
        <topology evidence="1">Multi-pass membrane protein</topology>
    </subcellularLocation>
</comment>
<dbReference type="Proteomes" id="UP000765891">
    <property type="component" value="Unassembled WGS sequence"/>
</dbReference>
<keyword evidence="5 10" id="KW-0812">Transmembrane</keyword>
<feature type="transmembrane region" description="Helical" evidence="10">
    <location>
        <begin position="388"/>
        <end position="407"/>
    </location>
</feature>
<dbReference type="EMBL" id="JAGGKO010000002">
    <property type="protein sequence ID" value="MBP1954477.1"/>
    <property type="molecule type" value="Genomic_DNA"/>
</dbReference>
<keyword evidence="4" id="KW-1003">Cell membrane</keyword>
<evidence type="ECO:0000256" key="2">
    <source>
        <dbReference type="ARBA" id="ARBA00022448"/>
    </source>
</evidence>
<gene>
    <name evidence="11" type="ORF">J2752_001389</name>
</gene>
<keyword evidence="3" id="KW-0050">Antiport</keyword>
<keyword evidence="8 10" id="KW-0472">Membrane</keyword>
<dbReference type="AlphaFoldDB" id="A0A8T4GRK7"/>
<dbReference type="InterPro" id="IPR048279">
    <property type="entry name" value="MdtK-like"/>
</dbReference>
<dbReference type="PIRSF" id="PIRSF006603">
    <property type="entry name" value="DinF"/>
    <property type="match status" value="1"/>
</dbReference>
<dbReference type="OrthoDB" id="213143at2157"/>
<evidence type="ECO:0000256" key="7">
    <source>
        <dbReference type="ARBA" id="ARBA00023065"/>
    </source>
</evidence>
<feature type="transmembrane region" description="Helical" evidence="10">
    <location>
        <begin position="91"/>
        <end position="113"/>
    </location>
</feature>
<dbReference type="InterPro" id="IPR050222">
    <property type="entry name" value="MATE_MdtK"/>
</dbReference>
<proteinExistence type="predicted"/>
<dbReference type="CDD" id="cd13137">
    <property type="entry name" value="MATE_NorM_like"/>
    <property type="match status" value="1"/>
</dbReference>
<evidence type="ECO:0000256" key="6">
    <source>
        <dbReference type="ARBA" id="ARBA00022989"/>
    </source>
</evidence>
<dbReference type="NCBIfam" id="TIGR00797">
    <property type="entry name" value="matE"/>
    <property type="match status" value="1"/>
</dbReference>
<evidence type="ECO:0000256" key="1">
    <source>
        <dbReference type="ARBA" id="ARBA00004651"/>
    </source>
</evidence>
<feature type="transmembrane region" description="Helical" evidence="10">
    <location>
        <begin position="165"/>
        <end position="186"/>
    </location>
</feature>
<evidence type="ECO:0000256" key="10">
    <source>
        <dbReference type="SAM" id="Phobius"/>
    </source>
</evidence>
<dbReference type="GO" id="GO:0005886">
    <property type="term" value="C:plasma membrane"/>
    <property type="evidence" value="ECO:0007669"/>
    <property type="project" value="UniProtKB-SubCell"/>
</dbReference>
<evidence type="ECO:0000256" key="4">
    <source>
        <dbReference type="ARBA" id="ARBA00022475"/>
    </source>
</evidence>
<protein>
    <recommendedName>
        <fullName evidence="9">Multidrug-efflux transporter</fullName>
    </recommendedName>
</protein>
<dbReference type="GO" id="GO:0006811">
    <property type="term" value="P:monoatomic ion transport"/>
    <property type="evidence" value="ECO:0007669"/>
    <property type="project" value="UniProtKB-KW"/>
</dbReference>
<accession>A0A8T4GRK7</accession>
<keyword evidence="7" id="KW-0406">Ion transport</keyword>
<dbReference type="GO" id="GO:0042910">
    <property type="term" value="F:xenobiotic transmembrane transporter activity"/>
    <property type="evidence" value="ECO:0007669"/>
    <property type="project" value="InterPro"/>
</dbReference>
<feature type="transmembrane region" description="Helical" evidence="10">
    <location>
        <begin position="37"/>
        <end position="58"/>
    </location>
</feature>
<organism evidence="11 12">
    <name type="scientific">Halarchaeum rubridurum</name>
    <dbReference type="NCBI Taxonomy" id="489911"/>
    <lineage>
        <taxon>Archaea</taxon>
        <taxon>Methanobacteriati</taxon>
        <taxon>Methanobacteriota</taxon>
        <taxon>Stenosarchaea group</taxon>
        <taxon>Halobacteria</taxon>
        <taxon>Halobacteriales</taxon>
        <taxon>Halobacteriaceae</taxon>
    </lineage>
</organism>
<evidence type="ECO:0000256" key="5">
    <source>
        <dbReference type="ARBA" id="ARBA00022692"/>
    </source>
</evidence>
<evidence type="ECO:0000256" key="9">
    <source>
        <dbReference type="ARBA" id="ARBA00031636"/>
    </source>
</evidence>
<dbReference type="InterPro" id="IPR002528">
    <property type="entry name" value="MATE_fam"/>
</dbReference>
<sequence length="459" mass="46119">MTVVSARVRSVWRESVSLGWPIALQQTLNTLMRTVDVLITGFFSPAAVAAIGLADLYARVPLRVGMGLGSGAIAVASQETGRGATATRDRAIAQALLVGALAGLPLTAVGVLGSEALIGVLGAEHAVVLLGGQYLAIVLAAAPFRITGFVGARALQGVGDTRTPMLANGTATGLNVLLSVALGLGIGPAPRLGIVGVGAATAASRVVEAALLVGALRSPNTEASLAWPREFVVTRQLLAVSAPDVAGGMSTELANFPFNALLLLFGTEATAAYHIANRLSQQLAAPLFRALRTVSSIRVGQALGAGDEGEARTVAGAVCALGLLILGAAGAALFVGADPLVGLFTDDAATAGDAVAFTRAFAVAMVPIGVYFPLAGALKGAGDTRTPFYAGLVGAYGFLLGSSYVLAVTLGLGIVGVCVGLVLSWAGRAVVVGVGVRRGDWAGLAARLIAERATLDEPE</sequence>
<dbReference type="GO" id="GO:0015297">
    <property type="term" value="F:antiporter activity"/>
    <property type="evidence" value="ECO:0007669"/>
    <property type="project" value="UniProtKB-KW"/>
</dbReference>
<dbReference type="PANTHER" id="PTHR43298:SF2">
    <property type="entry name" value="FMN_FAD EXPORTER YEEO-RELATED"/>
    <property type="match status" value="1"/>
</dbReference>
<feature type="transmembrane region" description="Helical" evidence="10">
    <location>
        <begin position="413"/>
        <end position="436"/>
    </location>
</feature>
<comment type="caution">
    <text evidence="11">The sequence shown here is derived from an EMBL/GenBank/DDBJ whole genome shotgun (WGS) entry which is preliminary data.</text>
</comment>
<name>A0A8T4GRK7_9EURY</name>
<feature type="transmembrane region" description="Helical" evidence="10">
    <location>
        <begin position="314"/>
        <end position="336"/>
    </location>
</feature>
<dbReference type="Pfam" id="PF01554">
    <property type="entry name" value="MatE"/>
    <property type="match status" value="2"/>
</dbReference>
<evidence type="ECO:0000256" key="8">
    <source>
        <dbReference type="ARBA" id="ARBA00023136"/>
    </source>
</evidence>
<evidence type="ECO:0000313" key="11">
    <source>
        <dbReference type="EMBL" id="MBP1954477.1"/>
    </source>
</evidence>
<keyword evidence="6 10" id="KW-1133">Transmembrane helix</keyword>
<keyword evidence="2" id="KW-0813">Transport</keyword>